<feature type="region of interest" description="Disordered" evidence="1">
    <location>
        <begin position="1"/>
        <end position="21"/>
    </location>
</feature>
<comment type="caution">
    <text evidence="2">The sequence shown here is derived from an EMBL/GenBank/DDBJ whole genome shotgun (WGS) entry which is preliminary data.</text>
</comment>
<reference evidence="2" key="1">
    <citation type="submission" date="2021-02" db="EMBL/GenBank/DDBJ databases">
        <title>First Annotated Genome of the Yellow-green Alga Tribonema minus.</title>
        <authorList>
            <person name="Mahan K.M."/>
        </authorList>
    </citation>
    <scope>NUCLEOTIDE SEQUENCE</scope>
    <source>
        <strain evidence="2">UTEX B ZZ1240</strain>
    </source>
</reference>
<evidence type="ECO:0008006" key="4">
    <source>
        <dbReference type="Google" id="ProtNLM"/>
    </source>
</evidence>
<dbReference type="Proteomes" id="UP000664859">
    <property type="component" value="Unassembled WGS sequence"/>
</dbReference>
<sequence length="230" mass="25508">MTTHSHKFNSRSNEHRPGASSDYDVVTYQTLVLRARHHCSCERRMRTTTAYHARERAVARAARDIIGPRDPTVRRVVFFGKAEFGSGSRGPIPCKRLIRQISCLVLAALTDEYCTSMTCPQDRAPLHRSAMGSRVFCCANARPEDAQCNVHAIDRDHAGTVNILMCGVALNRALPPQQHCSAMPHMRMFTAPVQSQSMASTLHCASWSTSGRAFAQQKTRDPTALRRSGA</sequence>
<protein>
    <recommendedName>
        <fullName evidence="4">Transposase</fullName>
    </recommendedName>
</protein>
<evidence type="ECO:0000313" key="3">
    <source>
        <dbReference type="Proteomes" id="UP000664859"/>
    </source>
</evidence>
<proteinExistence type="predicted"/>
<accession>A0A836CCS7</accession>
<gene>
    <name evidence="2" type="ORF">JKP88DRAFT_268845</name>
</gene>
<evidence type="ECO:0000313" key="2">
    <source>
        <dbReference type="EMBL" id="KAG5180882.1"/>
    </source>
</evidence>
<name>A0A836CCS7_9STRA</name>
<evidence type="ECO:0000256" key="1">
    <source>
        <dbReference type="SAM" id="MobiDB-lite"/>
    </source>
</evidence>
<dbReference type="AlphaFoldDB" id="A0A836CCS7"/>
<dbReference type="EMBL" id="JAFCMP010000356">
    <property type="protein sequence ID" value="KAG5180882.1"/>
    <property type="molecule type" value="Genomic_DNA"/>
</dbReference>
<organism evidence="2 3">
    <name type="scientific">Tribonema minus</name>
    <dbReference type="NCBI Taxonomy" id="303371"/>
    <lineage>
        <taxon>Eukaryota</taxon>
        <taxon>Sar</taxon>
        <taxon>Stramenopiles</taxon>
        <taxon>Ochrophyta</taxon>
        <taxon>PX clade</taxon>
        <taxon>Xanthophyceae</taxon>
        <taxon>Tribonematales</taxon>
        <taxon>Tribonemataceae</taxon>
        <taxon>Tribonema</taxon>
    </lineage>
</organism>
<keyword evidence="3" id="KW-1185">Reference proteome</keyword>